<dbReference type="GO" id="GO:0019104">
    <property type="term" value="F:DNA N-glycosylase activity"/>
    <property type="evidence" value="ECO:0007669"/>
    <property type="project" value="InterPro"/>
</dbReference>
<organism evidence="12 13">
    <name type="scientific">Asparagus officinalis</name>
    <name type="common">Garden asparagus</name>
    <dbReference type="NCBI Taxonomy" id="4686"/>
    <lineage>
        <taxon>Eukaryota</taxon>
        <taxon>Viridiplantae</taxon>
        <taxon>Streptophyta</taxon>
        <taxon>Embryophyta</taxon>
        <taxon>Tracheophyta</taxon>
        <taxon>Spermatophyta</taxon>
        <taxon>Magnoliopsida</taxon>
        <taxon>Liliopsida</taxon>
        <taxon>Asparagales</taxon>
        <taxon>Asparagaceae</taxon>
        <taxon>Asparagoideae</taxon>
        <taxon>Asparagus</taxon>
    </lineage>
</organism>
<feature type="compositionally biased region" description="Polar residues" evidence="10">
    <location>
        <begin position="1058"/>
        <end position="1073"/>
    </location>
</feature>
<evidence type="ECO:0000256" key="2">
    <source>
        <dbReference type="ARBA" id="ARBA00004123"/>
    </source>
</evidence>
<dbReference type="Pfam" id="PF15629">
    <property type="entry name" value="Perm-CXXC"/>
    <property type="match status" value="1"/>
</dbReference>
<dbReference type="InterPro" id="IPR028925">
    <property type="entry name" value="RRM_DME"/>
</dbReference>
<comment type="cofactor">
    <cofactor evidence="1">
        <name>[4Fe-4S] cluster</name>
        <dbReference type="ChEBI" id="CHEBI:49883"/>
    </cofactor>
</comment>
<dbReference type="GO" id="GO:0051539">
    <property type="term" value="F:4 iron, 4 sulfur cluster binding"/>
    <property type="evidence" value="ECO:0007669"/>
    <property type="project" value="UniProtKB-KW"/>
</dbReference>
<dbReference type="GO" id="GO:0051747">
    <property type="term" value="F:cytosine C-5 DNA demethylase activity"/>
    <property type="evidence" value="ECO:0007669"/>
    <property type="project" value="UniProtKB-ARBA"/>
</dbReference>
<evidence type="ECO:0000256" key="10">
    <source>
        <dbReference type="SAM" id="MobiDB-lite"/>
    </source>
</evidence>
<evidence type="ECO:0000256" key="4">
    <source>
        <dbReference type="ARBA" id="ARBA00022485"/>
    </source>
</evidence>
<feature type="region of interest" description="Disordered" evidence="10">
    <location>
        <begin position="726"/>
        <end position="760"/>
    </location>
</feature>
<comment type="subcellular location">
    <subcellularLocation>
        <location evidence="2">Nucleus</location>
    </subcellularLocation>
</comment>
<dbReference type="InterPro" id="IPR003265">
    <property type="entry name" value="HhH-GPD_domain"/>
</dbReference>
<dbReference type="OMA" id="NFHPERM"/>
<evidence type="ECO:0000256" key="3">
    <source>
        <dbReference type="ARBA" id="ARBA00005646"/>
    </source>
</evidence>
<feature type="compositionally biased region" description="Basic and acidic residues" evidence="10">
    <location>
        <begin position="492"/>
        <end position="511"/>
    </location>
</feature>
<evidence type="ECO:0000256" key="9">
    <source>
        <dbReference type="ARBA" id="ARBA00023242"/>
    </source>
</evidence>
<proteinExistence type="inferred from homology"/>
<evidence type="ECO:0000256" key="5">
    <source>
        <dbReference type="ARBA" id="ARBA00022723"/>
    </source>
</evidence>
<dbReference type="GO" id="GO:0003677">
    <property type="term" value="F:DNA binding"/>
    <property type="evidence" value="ECO:0007669"/>
    <property type="project" value="UniProtKB-KW"/>
</dbReference>
<dbReference type="EMBL" id="CM007384">
    <property type="protein sequence ID" value="ONK70704.1"/>
    <property type="molecule type" value="Genomic_DNA"/>
</dbReference>
<evidence type="ECO:0000313" key="12">
    <source>
        <dbReference type="EMBL" id="ONK70704.1"/>
    </source>
</evidence>
<keyword evidence="5" id="KW-0479">Metal-binding</keyword>
<reference evidence="13" key="1">
    <citation type="journal article" date="2017" name="Nat. Commun.">
        <title>The asparagus genome sheds light on the origin and evolution of a young Y chromosome.</title>
        <authorList>
            <person name="Harkess A."/>
            <person name="Zhou J."/>
            <person name="Xu C."/>
            <person name="Bowers J.E."/>
            <person name="Van der Hulst R."/>
            <person name="Ayyampalayam S."/>
            <person name="Mercati F."/>
            <person name="Riccardi P."/>
            <person name="McKain M.R."/>
            <person name="Kakrana A."/>
            <person name="Tang H."/>
            <person name="Ray J."/>
            <person name="Groenendijk J."/>
            <person name="Arikit S."/>
            <person name="Mathioni S.M."/>
            <person name="Nakano M."/>
            <person name="Shan H."/>
            <person name="Telgmann-Rauber A."/>
            <person name="Kanno A."/>
            <person name="Yue Z."/>
            <person name="Chen H."/>
            <person name="Li W."/>
            <person name="Chen Y."/>
            <person name="Xu X."/>
            <person name="Zhang Y."/>
            <person name="Luo S."/>
            <person name="Chen H."/>
            <person name="Gao J."/>
            <person name="Mao Z."/>
            <person name="Pires J.C."/>
            <person name="Luo M."/>
            <person name="Kudrna D."/>
            <person name="Wing R.A."/>
            <person name="Meyers B.C."/>
            <person name="Yi K."/>
            <person name="Kong H."/>
            <person name="Lavrijsen P."/>
            <person name="Sunseri F."/>
            <person name="Falavigna A."/>
            <person name="Ye Y."/>
            <person name="Leebens-Mack J.H."/>
            <person name="Chen G."/>
        </authorList>
    </citation>
    <scope>NUCLEOTIDE SEQUENCE [LARGE SCALE GENOMIC DNA]</scope>
    <source>
        <strain evidence="13">cv. DH0086</strain>
    </source>
</reference>
<dbReference type="CDD" id="cd00056">
    <property type="entry name" value="ENDO3c"/>
    <property type="match status" value="1"/>
</dbReference>
<feature type="compositionally biased region" description="Polar residues" evidence="10">
    <location>
        <begin position="1090"/>
        <end position="1100"/>
    </location>
</feature>
<keyword evidence="6" id="KW-0408">Iron</keyword>
<feature type="compositionally biased region" description="Basic and acidic residues" evidence="10">
    <location>
        <begin position="206"/>
        <end position="219"/>
    </location>
</feature>
<evidence type="ECO:0000256" key="6">
    <source>
        <dbReference type="ARBA" id="ARBA00023004"/>
    </source>
</evidence>
<gene>
    <name evidence="12" type="ORF">A4U43_C04F660</name>
</gene>
<keyword evidence="7" id="KW-0411">Iron-sulfur</keyword>
<dbReference type="GO" id="GO:0006284">
    <property type="term" value="P:base-excision repair"/>
    <property type="evidence" value="ECO:0007669"/>
    <property type="project" value="InterPro"/>
</dbReference>
<feature type="region of interest" description="Disordered" evidence="10">
    <location>
        <begin position="1050"/>
        <end position="1107"/>
    </location>
</feature>
<dbReference type="Pfam" id="PF15628">
    <property type="entry name" value="RRM_DME"/>
    <property type="match status" value="1"/>
</dbReference>
<evidence type="ECO:0000256" key="1">
    <source>
        <dbReference type="ARBA" id="ARBA00001966"/>
    </source>
</evidence>
<dbReference type="Gramene" id="ONK70704">
    <property type="protein sequence ID" value="ONK70704"/>
    <property type="gene ID" value="A4U43_C04F660"/>
</dbReference>
<feature type="region of interest" description="Disordered" evidence="10">
    <location>
        <begin position="130"/>
        <end position="265"/>
    </location>
</feature>
<dbReference type="GO" id="GO:0046872">
    <property type="term" value="F:metal ion binding"/>
    <property type="evidence" value="ECO:0007669"/>
    <property type="project" value="UniProtKB-KW"/>
</dbReference>
<feature type="compositionally biased region" description="Polar residues" evidence="10">
    <location>
        <begin position="138"/>
        <end position="159"/>
    </location>
</feature>
<dbReference type="InterPro" id="IPR028924">
    <property type="entry name" value="Perm-CXXC"/>
</dbReference>
<name>A0A5P1EXX0_ASPOF</name>
<dbReference type="SMART" id="SM00525">
    <property type="entry name" value="FES"/>
    <property type="match status" value="1"/>
</dbReference>
<dbReference type="FunFam" id="1.10.1670.10:FF:000004">
    <property type="entry name" value="DNA glycosylase/AP lyase ROS1"/>
    <property type="match status" value="1"/>
</dbReference>
<accession>A0A5P1EXX0</accession>
<comment type="similarity">
    <text evidence="3">Belongs to the DNA glycosylase family. DEMETER subfamily.</text>
</comment>
<feature type="region of interest" description="Disordered" evidence="10">
    <location>
        <begin position="792"/>
        <end position="826"/>
    </location>
</feature>
<dbReference type="GO" id="GO:0141166">
    <property type="term" value="P:chromosomal 5-methylcytosine DNA demethylation pathway"/>
    <property type="evidence" value="ECO:0007669"/>
    <property type="project" value="InterPro"/>
</dbReference>
<dbReference type="InterPro" id="IPR044811">
    <property type="entry name" value="DME/ROS1"/>
</dbReference>
<feature type="domain" description="HhH-GPD" evidence="11">
    <location>
        <begin position="1132"/>
        <end position="1274"/>
    </location>
</feature>
<dbReference type="OrthoDB" id="5607at2759"/>
<dbReference type="InterPro" id="IPR003651">
    <property type="entry name" value="Endonuclease3_FeS-loop_motif"/>
</dbReference>
<dbReference type="Proteomes" id="UP000243459">
    <property type="component" value="Chromosome 4"/>
</dbReference>
<feature type="compositionally biased region" description="Basic residues" evidence="10">
    <location>
        <begin position="519"/>
        <end position="529"/>
    </location>
</feature>
<feature type="compositionally biased region" description="Low complexity" evidence="10">
    <location>
        <begin position="799"/>
        <end position="815"/>
    </location>
</feature>
<dbReference type="PANTHER" id="PTHR46213">
    <property type="entry name" value="TRANSCRIPTIONAL ACTIVATOR DEMETER"/>
    <property type="match status" value="1"/>
</dbReference>
<keyword evidence="4" id="KW-0004">4Fe-4S</keyword>
<feature type="compositionally biased region" description="Basic and acidic residues" evidence="10">
    <location>
        <begin position="467"/>
        <end position="484"/>
    </location>
</feature>
<dbReference type="PANTHER" id="PTHR46213:SF13">
    <property type="entry name" value="DEMETER-LIKE PROTEIN 2-RELATED"/>
    <property type="match status" value="1"/>
</dbReference>
<protein>
    <recommendedName>
        <fullName evidence="11">HhH-GPD domain-containing protein</fullName>
    </recommendedName>
</protein>
<feature type="region of interest" description="Disordered" evidence="10">
    <location>
        <begin position="464"/>
        <end position="536"/>
    </location>
</feature>
<evidence type="ECO:0000256" key="7">
    <source>
        <dbReference type="ARBA" id="ARBA00023014"/>
    </source>
</evidence>
<dbReference type="SMART" id="SM00478">
    <property type="entry name" value="ENDO3c"/>
    <property type="match status" value="1"/>
</dbReference>
<dbReference type="Gene3D" id="1.10.1670.10">
    <property type="entry name" value="Helix-hairpin-Helix base-excision DNA repair enzymes (C-terminal)"/>
    <property type="match status" value="1"/>
</dbReference>
<evidence type="ECO:0000256" key="8">
    <source>
        <dbReference type="ARBA" id="ARBA00023125"/>
    </source>
</evidence>
<dbReference type="GO" id="GO:0005634">
    <property type="term" value="C:nucleus"/>
    <property type="evidence" value="ECO:0007669"/>
    <property type="project" value="UniProtKB-SubCell"/>
</dbReference>
<keyword evidence="13" id="KW-1185">Reference proteome</keyword>
<evidence type="ECO:0000259" key="11">
    <source>
        <dbReference type="SMART" id="SM00478"/>
    </source>
</evidence>
<dbReference type="InterPro" id="IPR023170">
    <property type="entry name" value="HhH_base_excis_C"/>
</dbReference>
<feature type="region of interest" description="Disordered" evidence="10">
    <location>
        <begin position="298"/>
        <end position="319"/>
    </location>
</feature>
<keyword evidence="9" id="KW-0539">Nucleus</keyword>
<dbReference type="InterPro" id="IPR011257">
    <property type="entry name" value="DNA_glycosylase"/>
</dbReference>
<sequence length="1654" mass="185131">MRQMSAPPIMIGRVERRGCREMKADGSPFPCLPNPNLLPQNNTESSRAPSFRDLLLNFHPERMQQQQQQSVGDLDWGRGFQDLLLNFHPERMQQQQQQSVGDLDWGRGTESFQDLLRIESERFLQQFVAGERPGGDQRLSNRQLDSPRAQNQGVDSSKNQGGGVDLNRTPPQNQPMTRRRKYTPKVIREGKPARRTPRKTATPSSAEKRRCVREKKDESPVQENPTSAPEKISDDADSTRRKKPVRRSLNFDSADSQAAGDQLSGLRKETVVVCSQEQDSVALESSIGRGVGFEKLDSSMNGNLRAPQTPSQPPRPSRQEMLRMKWQADFGRMVEKMNSSQQQPIRREGENLKKLARMINCRNNQERHHPQDRNSEVLFQVGNGNYNGINRGNGNCSVNCTNPCPPDIHKRRRVENGHQEAAPSASSSGWKTIHAMQTSRQAFSFADAQRSMALEKMQSSKYILASDRNERETSYKQVHDKVDRSQPPTPEKTSRCSNSHEHDIYGPRARVEALIGKQKQMRPRARRQKNKEQDPLVNSLPRALVRYGDPMEEIGQGLGNLDINGGDGVVFIIQPQNALVPYAGGSGTMVLFNGNLIKKRKPRPKVDLDPESDRVWRLLMGKESSVGEEGTNMDKEKWWENERRIFHGRADSFIARMHLIQGDRRFSKWKGSVVDSVIGVFLTQNVSDHLSSSAFMYLAARFPRLKDNNNNTANVEIISRSTAVNGEVSEQKRCGQSSSGTKEPEQMHNKELSNSTESLESNNLGCSIGRGLGHESPDSVLGSVVTFTAVEGDDRNSSDDVVSSQNSLASSQNSSEYPDQTSEQLKPIPVMNSEGDELLTIGRGSGVSSFRELLDMADGKVLNDLKATGNESILSATHKSLIDWSASIRIDKSPPVTNGPYLHGSSSCTDTSNSLFHSSEHDFLSLFGAPSSYGYQNFSSSSLRTEISDVFINEYSQSYLPPASFELNQRIINESMSRQYATYTGSSTNANVASRADSFGGMRPLQNEIHCCCQNEFSSKTNISHLCLNQQEENELVFQQRERQAEVHMARPQKAVETRQSSSNLNNDNQGTNLGAGGVAESNLRKDTSQKVSSGTMNNESKIKKGKIEIDKRTDDWDNLRKEAENDGAKKERSNDTMDSLDYEALRNADVGEISNTIRERGMNNKLAERIKDFLNRLVRDHGSIDLEWLRYVPPEKAKDYLLSINGLGLKSVECVRLLTLHHLAFPVDTNVGRIAVRLGWVPLQPLPESLQLHLLEMYPILETIQKYLWPRLCKLDQRTLYELHYQLITFGKVFCTKSKPNCNACPMRGECKHFASAFASARLALPGPEEKRLVSSTIPVSSTTTDGSVPIPMPLPQLDGSTHLREQTAPKICEPIVEEPGTPEPEHIETTEIDIEDAFDNDPDGIPTIKLNLEEFTQNLQHYMDSDLSKALVAIIPEAASIPMPKLKNVNRLRTEHLVYELPDSHPLLDGLDKREADDPCPYLLAIWTPGETAQSIEPPSACCNTKNTGKLCDRNTCFSCNSIREAQAQTVRGTLLIPCRTANRGSFPLNGTYFQVNEVFADHDSSRNPIDVPRDWIWNLPRRTVYFGTSIPTIFKGLTTEGIQQCFWRGFVCVRGFDRTARAPRPLFARLHCPASKVTKNKAAAAAANEKT</sequence>
<dbReference type="SUPFAM" id="SSF48150">
    <property type="entry name" value="DNA-glycosylase"/>
    <property type="match status" value="1"/>
</dbReference>
<feature type="compositionally biased region" description="Basic and acidic residues" evidence="10">
    <location>
        <begin position="742"/>
        <end position="751"/>
    </location>
</feature>
<keyword evidence="8" id="KW-0238">DNA-binding</keyword>
<evidence type="ECO:0000313" key="13">
    <source>
        <dbReference type="Proteomes" id="UP000243459"/>
    </source>
</evidence>